<evidence type="ECO:0008006" key="11">
    <source>
        <dbReference type="Google" id="ProtNLM"/>
    </source>
</evidence>
<reference evidence="9" key="2">
    <citation type="journal article" date="2021" name="PeerJ">
        <title>Extensive microbial diversity within the chicken gut microbiome revealed by metagenomics and culture.</title>
        <authorList>
            <person name="Gilroy R."/>
            <person name="Ravi A."/>
            <person name="Getino M."/>
            <person name="Pursley I."/>
            <person name="Horton D.L."/>
            <person name="Alikhan N.F."/>
            <person name="Baker D."/>
            <person name="Gharbi K."/>
            <person name="Hall N."/>
            <person name="Watson M."/>
            <person name="Adriaenssens E.M."/>
            <person name="Foster-Nyarko E."/>
            <person name="Jarju S."/>
            <person name="Secka A."/>
            <person name="Antonio M."/>
            <person name="Oren A."/>
            <person name="Chaudhuri R.R."/>
            <person name="La Ragione R."/>
            <person name="Hildebrand F."/>
            <person name="Pallen M.J."/>
        </authorList>
    </citation>
    <scope>NUCLEOTIDE SEQUENCE</scope>
    <source>
        <strain evidence="9">17213</strain>
    </source>
</reference>
<feature type="transmembrane region" description="Helical" evidence="8">
    <location>
        <begin position="408"/>
        <end position="427"/>
    </location>
</feature>
<proteinExistence type="predicted"/>
<evidence type="ECO:0000256" key="2">
    <source>
        <dbReference type="ARBA" id="ARBA00022475"/>
    </source>
</evidence>
<feature type="transmembrane region" description="Helical" evidence="8">
    <location>
        <begin position="381"/>
        <end position="401"/>
    </location>
</feature>
<feature type="transmembrane region" description="Helical" evidence="8">
    <location>
        <begin position="261"/>
        <end position="284"/>
    </location>
</feature>
<accession>A0A9D9DB12</accession>
<feature type="transmembrane region" description="Helical" evidence="8">
    <location>
        <begin position="187"/>
        <end position="202"/>
    </location>
</feature>
<feature type="transmembrane region" description="Helical" evidence="8">
    <location>
        <begin position="296"/>
        <end position="315"/>
    </location>
</feature>
<keyword evidence="3" id="KW-0328">Glycosyltransferase</keyword>
<comment type="subcellular location">
    <subcellularLocation>
        <location evidence="1">Cell membrane</location>
        <topology evidence="1">Multi-pass membrane protein</topology>
    </subcellularLocation>
</comment>
<feature type="transmembrane region" description="Helical" evidence="8">
    <location>
        <begin position="165"/>
        <end position="181"/>
    </location>
</feature>
<evidence type="ECO:0000256" key="1">
    <source>
        <dbReference type="ARBA" id="ARBA00004651"/>
    </source>
</evidence>
<feature type="transmembrane region" description="Helical" evidence="8">
    <location>
        <begin position="214"/>
        <end position="234"/>
    </location>
</feature>
<dbReference type="GO" id="GO:0016763">
    <property type="term" value="F:pentosyltransferase activity"/>
    <property type="evidence" value="ECO:0007669"/>
    <property type="project" value="TreeGrafter"/>
</dbReference>
<evidence type="ECO:0000313" key="10">
    <source>
        <dbReference type="Proteomes" id="UP000823631"/>
    </source>
</evidence>
<comment type="caution">
    <text evidence="9">The sequence shown here is derived from an EMBL/GenBank/DDBJ whole genome shotgun (WGS) entry which is preliminary data.</text>
</comment>
<feature type="transmembrane region" description="Helical" evidence="8">
    <location>
        <begin position="347"/>
        <end position="369"/>
    </location>
</feature>
<feature type="transmembrane region" description="Helical" evidence="8">
    <location>
        <begin position="76"/>
        <end position="100"/>
    </location>
</feature>
<keyword evidence="5 8" id="KW-0812">Transmembrane</keyword>
<evidence type="ECO:0000256" key="3">
    <source>
        <dbReference type="ARBA" id="ARBA00022676"/>
    </source>
</evidence>
<dbReference type="AlphaFoldDB" id="A0A9D9DB12"/>
<evidence type="ECO:0000256" key="8">
    <source>
        <dbReference type="SAM" id="Phobius"/>
    </source>
</evidence>
<reference evidence="9" key="1">
    <citation type="submission" date="2020-10" db="EMBL/GenBank/DDBJ databases">
        <authorList>
            <person name="Gilroy R."/>
        </authorList>
    </citation>
    <scope>NUCLEOTIDE SEQUENCE</scope>
    <source>
        <strain evidence="9">17213</strain>
    </source>
</reference>
<protein>
    <recommendedName>
        <fullName evidence="11">Glycosyltransferase RgtA/B/C/D-like domain-containing protein</fullName>
    </recommendedName>
</protein>
<dbReference type="GO" id="GO:0009103">
    <property type="term" value="P:lipopolysaccharide biosynthetic process"/>
    <property type="evidence" value="ECO:0007669"/>
    <property type="project" value="UniProtKB-ARBA"/>
</dbReference>
<organism evidence="9 10">
    <name type="scientific">Candidatus Avisuccinivibrio stercorigallinarum</name>
    <dbReference type="NCBI Taxonomy" id="2840704"/>
    <lineage>
        <taxon>Bacteria</taxon>
        <taxon>Pseudomonadati</taxon>
        <taxon>Pseudomonadota</taxon>
        <taxon>Gammaproteobacteria</taxon>
        <taxon>Aeromonadales</taxon>
        <taxon>Succinivibrionaceae</taxon>
        <taxon>Succinivibrionaceae incertae sedis</taxon>
        <taxon>Candidatus Avisuccinivibrio</taxon>
    </lineage>
</organism>
<dbReference type="PANTHER" id="PTHR33908">
    <property type="entry name" value="MANNOSYLTRANSFERASE YKCB-RELATED"/>
    <property type="match status" value="1"/>
</dbReference>
<name>A0A9D9DB12_9GAMM</name>
<evidence type="ECO:0000256" key="6">
    <source>
        <dbReference type="ARBA" id="ARBA00022989"/>
    </source>
</evidence>
<keyword evidence="7 8" id="KW-0472">Membrane</keyword>
<dbReference type="Proteomes" id="UP000823631">
    <property type="component" value="Unassembled WGS sequence"/>
</dbReference>
<gene>
    <name evidence="9" type="ORF">IAB19_05255</name>
</gene>
<feature type="transmembrane region" description="Helical" evidence="8">
    <location>
        <begin position="112"/>
        <end position="132"/>
    </location>
</feature>
<keyword evidence="6 8" id="KW-1133">Transmembrane helix</keyword>
<evidence type="ECO:0000313" key="9">
    <source>
        <dbReference type="EMBL" id="MBO8415768.1"/>
    </source>
</evidence>
<dbReference type="EMBL" id="JADINH010000111">
    <property type="protein sequence ID" value="MBO8415768.1"/>
    <property type="molecule type" value="Genomic_DNA"/>
</dbReference>
<evidence type="ECO:0000256" key="5">
    <source>
        <dbReference type="ARBA" id="ARBA00022692"/>
    </source>
</evidence>
<evidence type="ECO:0000256" key="7">
    <source>
        <dbReference type="ARBA" id="ARBA00023136"/>
    </source>
</evidence>
<dbReference type="InterPro" id="IPR050297">
    <property type="entry name" value="LipidA_mod_glycosyltrf_83"/>
</dbReference>
<feature type="transmembrane region" description="Helical" evidence="8">
    <location>
        <begin position="321"/>
        <end position="338"/>
    </location>
</feature>
<sequence length="533" mass="59264">MKNLLQNNKTLAFLLLVFAALLPALIFRQLNPTNELNYLAIGADALKRGTLFAFYQDGAPYADKPPLYLWLGMVSYKLMGCHGFLLLLGSALPFIYILYLSADYFARGRGQCYKLQLMLCLCAALFMLGMALTARMDMLFAALIMLCSILLCERLYLYRQGVQKLPYGLALPLAMFAAIFVKGPYALIFPLAALLFATWYLGCLKDYFKIFRPYFFLILLACTALWGLCVYFDGGLEYLKELFVGQSSKRLSGSTGHPEPFYWYLTNIWYLAMPAALPLLYIYYKDFKSGFLRHDVKAAFCAFFVLAVLVVVSIPSSKLEIYVLPALPFALIYLTSALERLQHERSVLLRLLLGLNFLPFVLLFPALFFFTAKYPFLSSPFIYGAALLLSLGALIALVLTVKNQLVKATAQMGGAMLAFIFVLAFALPQVNPYLSVEDAAMQASRAIDEQGAPHKVCVIGIAKEQNLVLYDPRFEVLDQDPLSPLCQDAQIIVGRSTLRSRPELKAAVSALGGVMVGDNMLYTRGQSAAAAAQ</sequence>
<keyword evidence="2" id="KW-1003">Cell membrane</keyword>
<keyword evidence="4" id="KW-0808">Transferase</keyword>
<dbReference type="GO" id="GO:0005886">
    <property type="term" value="C:plasma membrane"/>
    <property type="evidence" value="ECO:0007669"/>
    <property type="project" value="UniProtKB-SubCell"/>
</dbReference>
<evidence type="ECO:0000256" key="4">
    <source>
        <dbReference type="ARBA" id="ARBA00022679"/>
    </source>
</evidence>
<feature type="transmembrane region" description="Helical" evidence="8">
    <location>
        <begin position="138"/>
        <end position="158"/>
    </location>
</feature>
<dbReference type="PANTHER" id="PTHR33908:SF11">
    <property type="entry name" value="MEMBRANE PROTEIN"/>
    <property type="match status" value="1"/>
</dbReference>